<dbReference type="SUPFAM" id="SSF50978">
    <property type="entry name" value="WD40 repeat-like"/>
    <property type="match status" value="1"/>
</dbReference>
<feature type="repeat" description="WD" evidence="3">
    <location>
        <begin position="300"/>
        <end position="341"/>
    </location>
</feature>
<dbReference type="GO" id="GO:0020037">
    <property type="term" value="F:heme binding"/>
    <property type="evidence" value="ECO:0007669"/>
    <property type="project" value="InterPro"/>
</dbReference>
<dbReference type="PANTHER" id="PTHR44129">
    <property type="entry name" value="WD REPEAT-CONTAINING PROTEIN POP1"/>
    <property type="match status" value="1"/>
</dbReference>
<protein>
    <submittedName>
        <fullName evidence="5">WD domain, G-beta repeat</fullName>
    </submittedName>
</protein>
<keyword evidence="6" id="KW-1185">Reference proteome</keyword>
<dbReference type="GO" id="GO:0009055">
    <property type="term" value="F:electron transfer activity"/>
    <property type="evidence" value="ECO:0007669"/>
    <property type="project" value="InterPro"/>
</dbReference>
<dbReference type="Gene3D" id="2.130.10.10">
    <property type="entry name" value="YVTN repeat-like/Quinoprotein amine dehydrogenase"/>
    <property type="match status" value="2"/>
</dbReference>
<feature type="repeat" description="WD" evidence="3">
    <location>
        <begin position="258"/>
        <end position="299"/>
    </location>
</feature>
<evidence type="ECO:0000256" key="3">
    <source>
        <dbReference type="PROSITE-ProRule" id="PRU00221"/>
    </source>
</evidence>
<dbReference type="SMART" id="SM00320">
    <property type="entry name" value="WD40"/>
    <property type="match status" value="6"/>
</dbReference>
<evidence type="ECO:0000313" key="5">
    <source>
        <dbReference type="EMBL" id="QDV25075.1"/>
    </source>
</evidence>
<keyword evidence="1 3" id="KW-0853">WD repeat</keyword>
<reference evidence="5 6" key="1">
    <citation type="submission" date="2019-02" db="EMBL/GenBank/DDBJ databases">
        <title>Deep-cultivation of Planctomycetes and their phenomic and genomic characterization uncovers novel biology.</title>
        <authorList>
            <person name="Wiegand S."/>
            <person name="Jogler M."/>
            <person name="Boedeker C."/>
            <person name="Pinto D."/>
            <person name="Vollmers J."/>
            <person name="Rivas-Marin E."/>
            <person name="Kohn T."/>
            <person name="Peeters S.H."/>
            <person name="Heuer A."/>
            <person name="Rast P."/>
            <person name="Oberbeckmann S."/>
            <person name="Bunk B."/>
            <person name="Jeske O."/>
            <person name="Meyerdierks A."/>
            <person name="Storesund J.E."/>
            <person name="Kallscheuer N."/>
            <person name="Luecker S."/>
            <person name="Lage O.M."/>
            <person name="Pohl T."/>
            <person name="Merkel B.J."/>
            <person name="Hornburger P."/>
            <person name="Mueller R.-W."/>
            <person name="Bruemmer F."/>
            <person name="Labrenz M."/>
            <person name="Spormann A.M."/>
            <person name="Op den Camp H."/>
            <person name="Overmann J."/>
            <person name="Amann R."/>
            <person name="Jetten M.S.M."/>
            <person name="Mascher T."/>
            <person name="Medema M.H."/>
            <person name="Devos D.P."/>
            <person name="Kaster A.-K."/>
            <person name="Ovreas L."/>
            <person name="Rohde M."/>
            <person name="Galperin M.Y."/>
            <person name="Jogler C."/>
        </authorList>
    </citation>
    <scope>NUCLEOTIDE SEQUENCE [LARGE SCALE GENOMIC DNA]</scope>
    <source>
        <strain evidence="5 6">Q31a</strain>
    </source>
</reference>
<name>A0A518G8Z6_9BACT</name>
<dbReference type="InterPro" id="IPR050349">
    <property type="entry name" value="WD_LIS1/nudF_dynein_reg"/>
</dbReference>
<dbReference type="EMBL" id="CP036298">
    <property type="protein sequence ID" value="QDV25075.1"/>
    <property type="molecule type" value="Genomic_DNA"/>
</dbReference>
<dbReference type="Proteomes" id="UP000318017">
    <property type="component" value="Chromosome"/>
</dbReference>
<dbReference type="InterPro" id="IPR015943">
    <property type="entry name" value="WD40/YVTN_repeat-like_dom_sf"/>
</dbReference>
<gene>
    <name evidence="5" type="ORF">Q31a_33970</name>
</gene>
<keyword evidence="2" id="KW-0677">Repeat</keyword>
<dbReference type="PROSITE" id="PS50294">
    <property type="entry name" value="WD_REPEATS_REGION"/>
    <property type="match status" value="2"/>
</dbReference>
<evidence type="ECO:0000256" key="1">
    <source>
        <dbReference type="ARBA" id="ARBA00022574"/>
    </source>
</evidence>
<feature type="repeat" description="WD" evidence="3">
    <location>
        <begin position="342"/>
        <end position="383"/>
    </location>
</feature>
<feature type="domain" description="Cytochrome C Planctomycete-type" evidence="4">
    <location>
        <begin position="67"/>
        <end position="123"/>
    </location>
</feature>
<proteinExistence type="predicted"/>
<dbReference type="AlphaFoldDB" id="A0A518G8Z6"/>
<dbReference type="Pfam" id="PF07635">
    <property type="entry name" value="PSCyt1"/>
    <property type="match status" value="1"/>
</dbReference>
<evidence type="ECO:0000256" key="2">
    <source>
        <dbReference type="ARBA" id="ARBA00022737"/>
    </source>
</evidence>
<dbReference type="InterPro" id="IPR036322">
    <property type="entry name" value="WD40_repeat_dom_sf"/>
</dbReference>
<feature type="repeat" description="WD" evidence="3">
    <location>
        <begin position="423"/>
        <end position="464"/>
    </location>
</feature>
<dbReference type="PROSITE" id="PS50082">
    <property type="entry name" value="WD_REPEATS_2"/>
    <property type="match status" value="4"/>
</dbReference>
<evidence type="ECO:0000259" key="4">
    <source>
        <dbReference type="Pfam" id="PF07635"/>
    </source>
</evidence>
<sequence>MPSAPAYFFHCKIPNMSPACLLSDRLRWGTRSILALCMLTWAGAAPVSAEEPVSFRRDIAPILLENCLACHGARKSEGGYRVDTFDEVQKPGDSGEGPIGHSAEEIGELVRRVAAEDASERMPVDAAPLTSEQIALMSRWIQEGAKFDGMEPNQQLALVVPPAVYPDPPANYARPVPATSVTFSPDGQQLIVGGYHELTVWNVVDGSLARRIPNIGQRVFGMKFHHDGQRLAVACGEPGQSGEVRVVDFESGKVIDVLARTHDVVLDVAFRPQTSELAVGSADGMVRIVDVDTKQELRTLSSHADWVTAVAWSPDGSRLASASRDKSVKVYDGSDGSLLASYLGHEATVQGVAFVGDGSEAVSTGDDHKLHRWTIADGKNIASVALGGVGFKPLVTPAFVLVPCADGRLLQIDLTSNSVVREFTGNSDWVLSATLQPSEQLVASGAFDGKLHVWQAADAASQRSWVAKP</sequence>
<dbReference type="Pfam" id="PF00400">
    <property type="entry name" value="WD40"/>
    <property type="match status" value="4"/>
</dbReference>
<dbReference type="KEGG" id="ahel:Q31a_33970"/>
<dbReference type="InterPro" id="IPR001680">
    <property type="entry name" value="WD40_rpt"/>
</dbReference>
<dbReference type="InterPro" id="IPR011429">
    <property type="entry name" value="Cyt_c_Planctomycete-type"/>
</dbReference>
<accession>A0A518G8Z6</accession>
<evidence type="ECO:0000313" key="6">
    <source>
        <dbReference type="Proteomes" id="UP000318017"/>
    </source>
</evidence>
<organism evidence="5 6">
    <name type="scientific">Aureliella helgolandensis</name>
    <dbReference type="NCBI Taxonomy" id="2527968"/>
    <lineage>
        <taxon>Bacteria</taxon>
        <taxon>Pseudomonadati</taxon>
        <taxon>Planctomycetota</taxon>
        <taxon>Planctomycetia</taxon>
        <taxon>Pirellulales</taxon>
        <taxon>Pirellulaceae</taxon>
        <taxon>Aureliella</taxon>
    </lineage>
</organism>
<dbReference type="InterPro" id="IPR036909">
    <property type="entry name" value="Cyt_c-like_dom_sf"/>
</dbReference>
<dbReference type="CDD" id="cd00200">
    <property type="entry name" value="WD40"/>
    <property type="match status" value="1"/>
</dbReference>
<dbReference type="SUPFAM" id="SSF46626">
    <property type="entry name" value="Cytochrome c"/>
    <property type="match status" value="1"/>
</dbReference>